<sequence length="95" mass="10424">MEKKVSAIWASRFSCELDVIIKRLLRISDILGTPRTGGWWLLTADWLVGIPDFVSTLSEPDLGWLKATSAAALSEGNISEETISVSSLLHRSVPI</sequence>
<dbReference type="EMBL" id="LFZN01000100">
    <property type="protein sequence ID" value="KXS99070.1"/>
    <property type="molecule type" value="Genomic_DNA"/>
</dbReference>
<gene>
    <name evidence="1" type="ORF">AC578_6977</name>
</gene>
<keyword evidence="2" id="KW-1185">Reference proteome</keyword>
<dbReference type="Proteomes" id="UP000070133">
    <property type="component" value="Unassembled WGS sequence"/>
</dbReference>
<proteinExistence type="predicted"/>
<evidence type="ECO:0000313" key="1">
    <source>
        <dbReference type="EMBL" id="KXS99070.1"/>
    </source>
</evidence>
<name>A0A139H9F2_9PEZI</name>
<organism evidence="1 2">
    <name type="scientific">Pseudocercospora eumusae</name>
    <dbReference type="NCBI Taxonomy" id="321146"/>
    <lineage>
        <taxon>Eukaryota</taxon>
        <taxon>Fungi</taxon>
        <taxon>Dikarya</taxon>
        <taxon>Ascomycota</taxon>
        <taxon>Pezizomycotina</taxon>
        <taxon>Dothideomycetes</taxon>
        <taxon>Dothideomycetidae</taxon>
        <taxon>Mycosphaerellales</taxon>
        <taxon>Mycosphaerellaceae</taxon>
        <taxon>Pseudocercospora</taxon>
    </lineage>
</organism>
<dbReference type="AlphaFoldDB" id="A0A139H9F2"/>
<reference evidence="1 2" key="1">
    <citation type="submission" date="2015-07" db="EMBL/GenBank/DDBJ databases">
        <title>Comparative genomics of the Sigatoka disease complex on banana suggests a link between parallel evolutionary changes in Pseudocercospora fijiensis and Pseudocercospora eumusae and increased virulence on the banana host.</title>
        <authorList>
            <person name="Chang T.-C."/>
            <person name="Salvucci A."/>
            <person name="Crous P.W."/>
            <person name="Stergiopoulos I."/>
        </authorList>
    </citation>
    <scope>NUCLEOTIDE SEQUENCE [LARGE SCALE GENOMIC DNA]</scope>
    <source>
        <strain evidence="1 2">CBS 114824</strain>
    </source>
</reference>
<accession>A0A139H9F2</accession>
<comment type="caution">
    <text evidence="1">The sequence shown here is derived from an EMBL/GenBank/DDBJ whole genome shotgun (WGS) entry which is preliminary data.</text>
</comment>
<protein>
    <submittedName>
        <fullName evidence="1">Uncharacterized protein</fullName>
    </submittedName>
</protein>
<evidence type="ECO:0000313" key="2">
    <source>
        <dbReference type="Proteomes" id="UP000070133"/>
    </source>
</evidence>